<dbReference type="InterPro" id="IPR038078">
    <property type="entry name" value="PhoU-like_sf"/>
</dbReference>
<organism evidence="9 10">
    <name type="scientific">Enterocloster lavalensis</name>
    <dbReference type="NCBI Taxonomy" id="460384"/>
    <lineage>
        <taxon>Bacteria</taxon>
        <taxon>Bacillati</taxon>
        <taxon>Bacillota</taxon>
        <taxon>Clostridia</taxon>
        <taxon>Lachnospirales</taxon>
        <taxon>Lachnospiraceae</taxon>
        <taxon>Enterocloster</taxon>
    </lineage>
</organism>
<dbReference type="AlphaFoldDB" id="A0A1I0EZU9"/>
<comment type="similarity">
    <text evidence="2 7">Belongs to the PhoU family.</text>
</comment>
<dbReference type="PANTHER" id="PTHR42930">
    <property type="entry name" value="PHOSPHATE-SPECIFIC TRANSPORT SYSTEM ACCESSORY PROTEIN PHOU"/>
    <property type="match status" value="1"/>
</dbReference>
<dbReference type="InterPro" id="IPR028366">
    <property type="entry name" value="PhoU"/>
</dbReference>
<evidence type="ECO:0000256" key="6">
    <source>
        <dbReference type="ARBA" id="ARBA00022592"/>
    </source>
</evidence>
<accession>A0A1I0EZU9</accession>
<sequence>MGKGFKMSVRVTYEHELGLLNQDLMEMAHMVERAIEQTFTAFEDQDFQMAEDIIKGDRTVNDMERAIEARCLSLILRQQPVAGDLRQVSTALKVVTDLERIGDHASDIAELILRIKSDHAYHIVKHLPAMAAAAGKMVHDAIEAFINRDLDAAVSIIKRDDEVDNLFNQVKTDVIQLLRVSPDQADQGIDLLMVAKYLERIGDHAVNVCEWTQFSRTGALKNVRIM</sequence>
<evidence type="ECO:0000256" key="5">
    <source>
        <dbReference type="ARBA" id="ARBA00022490"/>
    </source>
</evidence>
<dbReference type="NCBIfam" id="TIGR02135">
    <property type="entry name" value="phoU_full"/>
    <property type="match status" value="1"/>
</dbReference>
<feature type="domain" description="PhoU" evidence="8">
    <location>
        <begin position="129"/>
        <end position="212"/>
    </location>
</feature>
<dbReference type="PIRSF" id="PIRSF003107">
    <property type="entry name" value="PhoU"/>
    <property type="match status" value="1"/>
</dbReference>
<dbReference type="GO" id="GO:0045936">
    <property type="term" value="P:negative regulation of phosphate metabolic process"/>
    <property type="evidence" value="ECO:0007669"/>
    <property type="project" value="InterPro"/>
</dbReference>
<dbReference type="FunFam" id="1.20.58.220:FF:000004">
    <property type="entry name" value="Phosphate-specific transport system accessory protein PhoU"/>
    <property type="match status" value="1"/>
</dbReference>
<feature type="domain" description="PhoU" evidence="8">
    <location>
        <begin position="24"/>
        <end position="112"/>
    </location>
</feature>
<dbReference type="EMBL" id="FOIM01000007">
    <property type="protein sequence ID" value="SET50891.1"/>
    <property type="molecule type" value="Genomic_DNA"/>
</dbReference>
<dbReference type="GO" id="GO:0006817">
    <property type="term" value="P:phosphate ion transport"/>
    <property type="evidence" value="ECO:0007669"/>
    <property type="project" value="UniProtKB-KW"/>
</dbReference>
<comment type="subcellular location">
    <subcellularLocation>
        <location evidence="1 7">Cytoplasm</location>
    </subcellularLocation>
</comment>
<proteinExistence type="inferred from homology"/>
<comment type="subunit">
    <text evidence="3 7">Homodimer.</text>
</comment>
<dbReference type="GO" id="GO:0005737">
    <property type="term" value="C:cytoplasm"/>
    <property type="evidence" value="ECO:0007669"/>
    <property type="project" value="UniProtKB-SubCell"/>
</dbReference>
<evidence type="ECO:0000313" key="10">
    <source>
        <dbReference type="Proteomes" id="UP000198508"/>
    </source>
</evidence>
<evidence type="ECO:0000256" key="7">
    <source>
        <dbReference type="PIRNR" id="PIRNR003107"/>
    </source>
</evidence>
<comment type="function">
    <text evidence="7">Plays a role in the regulation of phosphate uptake.</text>
</comment>
<protein>
    <recommendedName>
        <fullName evidence="7">Phosphate-specific transport system accessory protein PhoU</fullName>
    </recommendedName>
</protein>
<evidence type="ECO:0000256" key="4">
    <source>
        <dbReference type="ARBA" id="ARBA00022448"/>
    </source>
</evidence>
<keyword evidence="10" id="KW-1185">Reference proteome</keyword>
<keyword evidence="4 7" id="KW-0813">Transport</keyword>
<evidence type="ECO:0000256" key="3">
    <source>
        <dbReference type="ARBA" id="ARBA00011738"/>
    </source>
</evidence>
<evidence type="ECO:0000313" key="9">
    <source>
        <dbReference type="EMBL" id="SET50891.1"/>
    </source>
</evidence>
<gene>
    <name evidence="9" type="ORF">SAMN05216313_107130</name>
</gene>
<evidence type="ECO:0000256" key="1">
    <source>
        <dbReference type="ARBA" id="ARBA00004496"/>
    </source>
</evidence>
<keyword evidence="5 7" id="KW-0963">Cytoplasm</keyword>
<evidence type="ECO:0000256" key="2">
    <source>
        <dbReference type="ARBA" id="ARBA00008107"/>
    </source>
</evidence>
<keyword evidence="6 7" id="KW-0592">Phosphate transport</keyword>
<name>A0A1I0EZU9_9FIRM</name>
<evidence type="ECO:0000259" key="8">
    <source>
        <dbReference type="Pfam" id="PF01895"/>
    </source>
</evidence>
<dbReference type="PANTHER" id="PTHR42930:SF3">
    <property type="entry name" value="PHOSPHATE-SPECIFIC TRANSPORT SYSTEM ACCESSORY PROTEIN PHOU"/>
    <property type="match status" value="1"/>
</dbReference>
<dbReference type="STRING" id="460384.SAMN05216313_107130"/>
<dbReference type="SUPFAM" id="SSF109755">
    <property type="entry name" value="PhoU-like"/>
    <property type="match status" value="1"/>
</dbReference>
<dbReference type="Pfam" id="PF01895">
    <property type="entry name" value="PhoU"/>
    <property type="match status" value="2"/>
</dbReference>
<dbReference type="Proteomes" id="UP000198508">
    <property type="component" value="Unassembled WGS sequence"/>
</dbReference>
<dbReference type="GO" id="GO:0030643">
    <property type="term" value="P:intracellular phosphate ion homeostasis"/>
    <property type="evidence" value="ECO:0007669"/>
    <property type="project" value="InterPro"/>
</dbReference>
<reference evidence="10" key="1">
    <citation type="submission" date="2016-10" db="EMBL/GenBank/DDBJ databases">
        <authorList>
            <person name="Varghese N."/>
            <person name="Submissions S."/>
        </authorList>
    </citation>
    <scope>NUCLEOTIDE SEQUENCE [LARGE SCALE GENOMIC DNA]</scope>
    <source>
        <strain evidence="10">NLAE-zl-G277</strain>
    </source>
</reference>
<dbReference type="Gene3D" id="1.20.58.220">
    <property type="entry name" value="Phosphate transport system protein phou homolog 2, domain 2"/>
    <property type="match status" value="1"/>
</dbReference>
<dbReference type="InterPro" id="IPR026022">
    <property type="entry name" value="PhoU_dom"/>
</dbReference>